<sequence>MVEQNQPPSPSQQEKKPSVACFFCSGCKISCGPPPSESQGQSQTCSQCQNRSLNYNYPTESGRGIRNGMCKQSAAQATASDASKPNEGRSERVPLDSAVGKATTNEAGPLVRPRTPADTHKEKRRVAKALTGKEKAPAKPGR</sequence>
<accession>A0ABR3JUB8</accession>
<evidence type="ECO:0000313" key="2">
    <source>
        <dbReference type="EMBL" id="KAL0959479.1"/>
    </source>
</evidence>
<evidence type="ECO:0000313" key="3">
    <source>
        <dbReference type="Proteomes" id="UP001556367"/>
    </source>
</evidence>
<dbReference type="Proteomes" id="UP001556367">
    <property type="component" value="Unassembled WGS sequence"/>
</dbReference>
<feature type="compositionally biased region" description="Basic and acidic residues" evidence="1">
    <location>
        <begin position="131"/>
        <end position="142"/>
    </location>
</feature>
<feature type="compositionally biased region" description="Low complexity" evidence="1">
    <location>
        <begin position="72"/>
        <end position="83"/>
    </location>
</feature>
<comment type="caution">
    <text evidence="2">The sequence shown here is derived from an EMBL/GenBank/DDBJ whole genome shotgun (WGS) entry which is preliminary data.</text>
</comment>
<evidence type="ECO:0000256" key="1">
    <source>
        <dbReference type="SAM" id="MobiDB-lite"/>
    </source>
</evidence>
<keyword evidence="3" id="KW-1185">Reference proteome</keyword>
<name>A0ABR3JUB8_9AGAR</name>
<dbReference type="EMBL" id="JASNQZ010000002">
    <property type="protein sequence ID" value="KAL0959479.1"/>
    <property type="molecule type" value="Genomic_DNA"/>
</dbReference>
<feature type="region of interest" description="Disordered" evidence="1">
    <location>
        <begin position="56"/>
        <end position="142"/>
    </location>
</feature>
<protein>
    <submittedName>
        <fullName evidence="2">Uncharacterized protein</fullName>
    </submittedName>
</protein>
<feature type="compositionally biased region" description="Basic and acidic residues" evidence="1">
    <location>
        <begin position="84"/>
        <end position="94"/>
    </location>
</feature>
<reference evidence="3" key="1">
    <citation type="submission" date="2024-06" db="EMBL/GenBank/DDBJ databases">
        <title>Multi-omics analyses provide insights into the biosynthesis of the anticancer antibiotic pleurotin in Hohenbuehelia grisea.</title>
        <authorList>
            <person name="Weaver J.A."/>
            <person name="Alberti F."/>
        </authorList>
    </citation>
    <scope>NUCLEOTIDE SEQUENCE [LARGE SCALE GENOMIC DNA]</scope>
    <source>
        <strain evidence="3">T-177</strain>
    </source>
</reference>
<organism evidence="2 3">
    <name type="scientific">Hohenbuehelia grisea</name>
    <dbReference type="NCBI Taxonomy" id="104357"/>
    <lineage>
        <taxon>Eukaryota</taxon>
        <taxon>Fungi</taxon>
        <taxon>Dikarya</taxon>
        <taxon>Basidiomycota</taxon>
        <taxon>Agaricomycotina</taxon>
        <taxon>Agaricomycetes</taxon>
        <taxon>Agaricomycetidae</taxon>
        <taxon>Agaricales</taxon>
        <taxon>Pleurotineae</taxon>
        <taxon>Pleurotaceae</taxon>
        <taxon>Hohenbuehelia</taxon>
    </lineage>
</organism>
<gene>
    <name evidence="2" type="ORF">HGRIS_011189</name>
</gene>
<proteinExistence type="predicted"/>